<sequence>MHAETGIVHQEVDGPVGIFEASGDAVDGVAVREVGGEDLDRSTEGAELARRGVESGLVSGDENEVVSTLCELAGEFGTDAGCAPGHERYSHAAYDTVFTGNFVHRSPLTPAPEADVP</sequence>
<proteinExistence type="predicted"/>
<evidence type="ECO:0000313" key="1">
    <source>
        <dbReference type="EMBL" id="GAA4267171.1"/>
    </source>
</evidence>
<comment type="caution">
    <text evidence="1">The sequence shown here is derived from an EMBL/GenBank/DDBJ whole genome shotgun (WGS) entry which is preliminary data.</text>
</comment>
<accession>A0ABP8E4J7</accession>
<dbReference type="Proteomes" id="UP001501594">
    <property type="component" value="Unassembled WGS sequence"/>
</dbReference>
<name>A0ABP8E4J7_9MICO</name>
<keyword evidence="2" id="KW-1185">Reference proteome</keyword>
<protein>
    <submittedName>
        <fullName evidence="1">Uncharacterized protein</fullName>
    </submittedName>
</protein>
<reference evidence="2" key="1">
    <citation type="journal article" date="2019" name="Int. J. Syst. Evol. Microbiol.">
        <title>The Global Catalogue of Microorganisms (GCM) 10K type strain sequencing project: providing services to taxonomists for standard genome sequencing and annotation.</title>
        <authorList>
            <consortium name="The Broad Institute Genomics Platform"/>
            <consortium name="The Broad Institute Genome Sequencing Center for Infectious Disease"/>
            <person name="Wu L."/>
            <person name="Ma J."/>
        </authorList>
    </citation>
    <scope>NUCLEOTIDE SEQUENCE [LARGE SCALE GENOMIC DNA]</scope>
    <source>
        <strain evidence="2">JCM 17442</strain>
    </source>
</reference>
<gene>
    <name evidence="1" type="ORF">GCM10022256_27830</name>
</gene>
<evidence type="ECO:0000313" key="2">
    <source>
        <dbReference type="Proteomes" id="UP001501594"/>
    </source>
</evidence>
<dbReference type="EMBL" id="BAABAU010000004">
    <property type="protein sequence ID" value="GAA4267171.1"/>
    <property type="molecule type" value="Genomic_DNA"/>
</dbReference>
<organism evidence="1 2">
    <name type="scientific">Frondihabitans peucedani</name>
    <dbReference type="NCBI Taxonomy" id="598626"/>
    <lineage>
        <taxon>Bacteria</taxon>
        <taxon>Bacillati</taxon>
        <taxon>Actinomycetota</taxon>
        <taxon>Actinomycetes</taxon>
        <taxon>Micrococcales</taxon>
        <taxon>Microbacteriaceae</taxon>
        <taxon>Frondihabitans</taxon>
    </lineage>
</organism>